<proteinExistence type="predicted"/>
<feature type="region of interest" description="Disordered" evidence="1">
    <location>
        <begin position="50"/>
        <end position="97"/>
    </location>
</feature>
<feature type="compositionally biased region" description="Basic residues" evidence="1">
    <location>
        <begin position="1"/>
        <end position="17"/>
    </location>
</feature>
<accession>A0A8S4S3E3</accession>
<keyword evidence="3" id="KW-1185">Reference proteome</keyword>
<dbReference type="EMBL" id="CAKXAJ010025836">
    <property type="protein sequence ID" value="CAH2244577.1"/>
    <property type="molecule type" value="Genomic_DNA"/>
</dbReference>
<dbReference type="PANTHER" id="PTHR31336">
    <property type="entry name" value="LIN37 HOMOLOG"/>
    <property type="match status" value="1"/>
</dbReference>
<organism evidence="2 3">
    <name type="scientific">Pararge aegeria aegeria</name>
    <dbReference type="NCBI Taxonomy" id="348720"/>
    <lineage>
        <taxon>Eukaryota</taxon>
        <taxon>Metazoa</taxon>
        <taxon>Ecdysozoa</taxon>
        <taxon>Arthropoda</taxon>
        <taxon>Hexapoda</taxon>
        <taxon>Insecta</taxon>
        <taxon>Pterygota</taxon>
        <taxon>Neoptera</taxon>
        <taxon>Endopterygota</taxon>
        <taxon>Lepidoptera</taxon>
        <taxon>Glossata</taxon>
        <taxon>Ditrysia</taxon>
        <taxon>Papilionoidea</taxon>
        <taxon>Nymphalidae</taxon>
        <taxon>Satyrinae</taxon>
        <taxon>Satyrini</taxon>
        <taxon>Parargina</taxon>
        <taxon>Pararge</taxon>
    </lineage>
</organism>
<feature type="region of interest" description="Disordered" evidence="1">
    <location>
        <begin position="140"/>
        <end position="163"/>
    </location>
</feature>
<comment type="caution">
    <text evidence="2">The sequence shown here is derived from an EMBL/GenBank/DDBJ whole genome shotgun (WGS) entry which is preliminary data.</text>
</comment>
<protein>
    <submittedName>
        <fullName evidence="2">Jg11693 protein</fullName>
    </submittedName>
</protein>
<dbReference type="GO" id="GO:0017053">
    <property type="term" value="C:transcription repressor complex"/>
    <property type="evidence" value="ECO:0007669"/>
    <property type="project" value="InterPro"/>
</dbReference>
<dbReference type="GO" id="GO:0000122">
    <property type="term" value="P:negative regulation of transcription by RNA polymerase II"/>
    <property type="evidence" value="ECO:0007669"/>
    <property type="project" value="TreeGrafter"/>
</dbReference>
<sequence length="239" mass="27257">MPLSKRRRLFTPKKGSKVKPNTKASEEPNVDNEVTTARGRLKGALMEMMEPAAEESDASSDYIPAKREKLTTTIYLSQDQREPSSEEEEKPARRRKSPLRQSYVLKLFDRSVDLSQFNEESPLYPICRAWIANQPKATYSDISSRKQQEPAPEESIDLPGPEGPVISRIPSLLPRQKVCKDSINLNYLEAPPPSKEQLLSQHTSRWVEVRNAWLQQAMLVETRYSATQALLNKINHNNL</sequence>
<evidence type="ECO:0000313" key="3">
    <source>
        <dbReference type="Proteomes" id="UP000838756"/>
    </source>
</evidence>
<dbReference type="Proteomes" id="UP000838756">
    <property type="component" value="Unassembled WGS sequence"/>
</dbReference>
<dbReference type="GO" id="GO:0031523">
    <property type="term" value="C:Myb complex"/>
    <property type="evidence" value="ECO:0007669"/>
    <property type="project" value="TreeGrafter"/>
</dbReference>
<dbReference type="OrthoDB" id="6287771at2759"/>
<gene>
    <name evidence="2" type="primary">jg11693</name>
    <name evidence="2" type="ORF">PAEG_LOCUS20505</name>
</gene>
<dbReference type="PANTHER" id="PTHR31336:SF3">
    <property type="entry name" value="PROTEIN LIN-37 HOMOLOG"/>
    <property type="match status" value="1"/>
</dbReference>
<dbReference type="AlphaFoldDB" id="A0A8S4S3E3"/>
<name>A0A8S4S3E3_9NEOP</name>
<feature type="region of interest" description="Disordered" evidence="1">
    <location>
        <begin position="1"/>
        <end position="36"/>
    </location>
</feature>
<dbReference type="InterPro" id="IPR028226">
    <property type="entry name" value="LIN37"/>
</dbReference>
<dbReference type="Pfam" id="PF15306">
    <property type="entry name" value="LIN37"/>
    <property type="match status" value="1"/>
</dbReference>
<evidence type="ECO:0000256" key="1">
    <source>
        <dbReference type="SAM" id="MobiDB-lite"/>
    </source>
</evidence>
<reference evidence="2" key="1">
    <citation type="submission" date="2022-03" db="EMBL/GenBank/DDBJ databases">
        <authorList>
            <person name="Lindestad O."/>
        </authorList>
    </citation>
    <scope>NUCLEOTIDE SEQUENCE</scope>
</reference>
<evidence type="ECO:0000313" key="2">
    <source>
        <dbReference type="EMBL" id="CAH2244577.1"/>
    </source>
</evidence>